<evidence type="ECO:0000313" key="7">
    <source>
        <dbReference type="EMBL" id="KAK0519393.1"/>
    </source>
</evidence>
<dbReference type="AlphaFoldDB" id="A0AAN6G4A0"/>
<dbReference type="InterPro" id="IPR010255">
    <property type="entry name" value="Haem_peroxidase_sf"/>
</dbReference>
<dbReference type="PANTHER" id="PTHR11903:SF37">
    <property type="entry name" value="PSI-PRODUCING OXYGENASE A"/>
    <property type="match status" value="1"/>
</dbReference>
<dbReference type="GO" id="GO:0006631">
    <property type="term" value="P:fatty acid metabolic process"/>
    <property type="evidence" value="ECO:0007669"/>
    <property type="project" value="UniProtKB-ARBA"/>
</dbReference>
<keyword evidence="4 5" id="KW-0408">Iron</keyword>
<evidence type="ECO:0000313" key="8">
    <source>
        <dbReference type="Proteomes" id="UP001176521"/>
    </source>
</evidence>
<keyword evidence="1 5" id="KW-0479">Metal-binding</keyword>
<keyword evidence="8" id="KW-1185">Reference proteome</keyword>
<dbReference type="Proteomes" id="UP001176521">
    <property type="component" value="Unassembled WGS sequence"/>
</dbReference>
<keyword evidence="2" id="KW-0223">Dioxygenase</keyword>
<protein>
    <submittedName>
        <fullName evidence="7">Uncharacterized protein</fullName>
    </submittedName>
</protein>
<name>A0AAN6G4A0_9BASI</name>
<evidence type="ECO:0000256" key="4">
    <source>
        <dbReference type="ARBA" id="ARBA00023004"/>
    </source>
</evidence>
<dbReference type="PANTHER" id="PTHR11903">
    <property type="entry name" value="PROSTAGLANDIN G/H SYNTHASE"/>
    <property type="match status" value="1"/>
</dbReference>
<dbReference type="Pfam" id="PF03098">
    <property type="entry name" value="An_peroxidase"/>
    <property type="match status" value="1"/>
</dbReference>
<evidence type="ECO:0000256" key="5">
    <source>
        <dbReference type="PIRSR" id="PIRSR619791-2"/>
    </source>
</evidence>
<dbReference type="PRINTS" id="PR00457">
    <property type="entry name" value="ANPEROXIDASE"/>
</dbReference>
<proteinExistence type="predicted"/>
<sequence length="449" mass="50165">MPNPFSKLISNAARPPARAQDGLTDEEASQAERPTFSFSSLLHDLARLRPQSARYLTELLTTALSRAPVDDRKLVFEHSIALLQSLPVHSALSGTLSDQLVVGLWRGLPHPPAMYVGPTDRYRSADGSGNHPLMRDLGRAGTPYSRSVAPVQPRSAAAMPDPALVFEQLLRRPSGESFKVHPSGLNRLFFSFATVVIHELFQSNRQDPWINETSSYVDLSTLYGNNAAQQDTVRTYENGRIWADVVASDRIMLMPSAVVAIVVIFSRHHNYIAKRLLEVNEAGKYSSDWTALSDEQKRWQDEDIFQLSRNINVAFFATVVLKDYVASILNTVRADSNWSLDIGKEIANLDGTRVERGTGNSISVEFSAVYTWHSALSSADDLWVEDRLKEAFPDKSIDEIGVKEWAILEKRDKERLASSEPKHWTFGNLERGADGRFDDVQLAELIKDA</sequence>
<dbReference type="InterPro" id="IPR019791">
    <property type="entry name" value="Haem_peroxidase_animal"/>
</dbReference>
<evidence type="ECO:0000256" key="1">
    <source>
        <dbReference type="ARBA" id="ARBA00022723"/>
    </source>
</evidence>
<feature type="region of interest" description="Disordered" evidence="6">
    <location>
        <begin position="1"/>
        <end position="30"/>
    </location>
</feature>
<organism evidence="7 8">
    <name type="scientific">Tilletia horrida</name>
    <dbReference type="NCBI Taxonomy" id="155126"/>
    <lineage>
        <taxon>Eukaryota</taxon>
        <taxon>Fungi</taxon>
        <taxon>Dikarya</taxon>
        <taxon>Basidiomycota</taxon>
        <taxon>Ustilaginomycotina</taxon>
        <taxon>Exobasidiomycetes</taxon>
        <taxon>Tilletiales</taxon>
        <taxon>Tilletiaceae</taxon>
        <taxon>Tilletia</taxon>
    </lineage>
</organism>
<dbReference type="InterPro" id="IPR037120">
    <property type="entry name" value="Haem_peroxidase_sf_animal"/>
</dbReference>
<gene>
    <name evidence="7" type="ORF">OC842_007470</name>
</gene>
<evidence type="ECO:0000256" key="2">
    <source>
        <dbReference type="ARBA" id="ARBA00022964"/>
    </source>
</evidence>
<feature type="non-terminal residue" evidence="7">
    <location>
        <position position="449"/>
    </location>
</feature>
<keyword evidence="5" id="KW-0349">Heme</keyword>
<dbReference type="GO" id="GO:0046872">
    <property type="term" value="F:metal ion binding"/>
    <property type="evidence" value="ECO:0007669"/>
    <property type="project" value="UniProtKB-KW"/>
</dbReference>
<reference evidence="7" key="1">
    <citation type="journal article" date="2023" name="PhytoFront">
        <title>Draft Genome Resources of Seven Strains of Tilletia horrida, Causal Agent of Kernel Smut of Rice.</title>
        <authorList>
            <person name="Khanal S."/>
            <person name="Antony Babu S."/>
            <person name="Zhou X.G."/>
        </authorList>
    </citation>
    <scope>NUCLEOTIDE SEQUENCE</scope>
    <source>
        <strain evidence="7">TX3</strain>
    </source>
</reference>
<evidence type="ECO:0000256" key="3">
    <source>
        <dbReference type="ARBA" id="ARBA00023002"/>
    </source>
</evidence>
<evidence type="ECO:0000256" key="6">
    <source>
        <dbReference type="SAM" id="MobiDB-lite"/>
    </source>
</evidence>
<dbReference type="GO" id="GO:0004601">
    <property type="term" value="F:peroxidase activity"/>
    <property type="evidence" value="ECO:0007669"/>
    <property type="project" value="InterPro"/>
</dbReference>
<dbReference type="InterPro" id="IPR050783">
    <property type="entry name" value="Oxylipin_biosynth_metab"/>
</dbReference>
<dbReference type="EMBL" id="JAPDMQ010001000">
    <property type="protein sequence ID" value="KAK0519393.1"/>
    <property type="molecule type" value="Genomic_DNA"/>
</dbReference>
<dbReference type="GO" id="GO:0020037">
    <property type="term" value="F:heme binding"/>
    <property type="evidence" value="ECO:0007669"/>
    <property type="project" value="InterPro"/>
</dbReference>
<dbReference type="GO" id="GO:0051213">
    <property type="term" value="F:dioxygenase activity"/>
    <property type="evidence" value="ECO:0007669"/>
    <property type="project" value="UniProtKB-KW"/>
</dbReference>
<dbReference type="GO" id="GO:0006979">
    <property type="term" value="P:response to oxidative stress"/>
    <property type="evidence" value="ECO:0007669"/>
    <property type="project" value="InterPro"/>
</dbReference>
<accession>A0AAN6G4A0</accession>
<keyword evidence="3" id="KW-0560">Oxidoreductase</keyword>
<comment type="caution">
    <text evidence="7">The sequence shown here is derived from an EMBL/GenBank/DDBJ whole genome shotgun (WGS) entry which is preliminary data.</text>
</comment>
<dbReference type="SUPFAM" id="SSF48113">
    <property type="entry name" value="Heme-dependent peroxidases"/>
    <property type="match status" value="1"/>
</dbReference>
<dbReference type="PROSITE" id="PS50292">
    <property type="entry name" value="PEROXIDASE_3"/>
    <property type="match status" value="1"/>
</dbReference>
<feature type="binding site" description="axial binding residue" evidence="5">
    <location>
        <position position="373"/>
    </location>
    <ligand>
        <name>heme b</name>
        <dbReference type="ChEBI" id="CHEBI:60344"/>
    </ligand>
    <ligandPart>
        <name>Fe</name>
        <dbReference type="ChEBI" id="CHEBI:18248"/>
    </ligandPart>
</feature>
<dbReference type="Gene3D" id="1.10.640.10">
    <property type="entry name" value="Haem peroxidase domain superfamily, animal type"/>
    <property type="match status" value="1"/>
</dbReference>